<feature type="signal peptide" evidence="2">
    <location>
        <begin position="1"/>
        <end position="19"/>
    </location>
</feature>
<organism evidence="3 4">
    <name type="scientific">Elysia crispata</name>
    <name type="common">lettuce slug</name>
    <dbReference type="NCBI Taxonomy" id="231223"/>
    <lineage>
        <taxon>Eukaryota</taxon>
        <taxon>Metazoa</taxon>
        <taxon>Spiralia</taxon>
        <taxon>Lophotrochozoa</taxon>
        <taxon>Mollusca</taxon>
        <taxon>Gastropoda</taxon>
        <taxon>Heterobranchia</taxon>
        <taxon>Euthyneura</taxon>
        <taxon>Panpulmonata</taxon>
        <taxon>Sacoglossa</taxon>
        <taxon>Placobranchoidea</taxon>
        <taxon>Plakobranchidae</taxon>
        <taxon>Elysia</taxon>
    </lineage>
</organism>
<protein>
    <recommendedName>
        <fullName evidence="5">Secreted protein</fullName>
    </recommendedName>
</protein>
<reference evidence="3" key="1">
    <citation type="journal article" date="2023" name="G3 (Bethesda)">
        <title>A reference genome for the long-term kleptoplast-retaining sea slug Elysia crispata morphotype clarki.</title>
        <authorList>
            <person name="Eastman K.E."/>
            <person name="Pendleton A.L."/>
            <person name="Shaikh M.A."/>
            <person name="Suttiyut T."/>
            <person name="Ogas R."/>
            <person name="Tomko P."/>
            <person name="Gavelis G."/>
            <person name="Widhalm J.R."/>
            <person name="Wisecaver J.H."/>
        </authorList>
    </citation>
    <scope>NUCLEOTIDE SEQUENCE</scope>
    <source>
        <strain evidence="3">ECLA1</strain>
    </source>
</reference>
<name>A0AAE0YSB0_9GAST</name>
<evidence type="ECO:0000256" key="1">
    <source>
        <dbReference type="SAM" id="MobiDB-lite"/>
    </source>
</evidence>
<keyword evidence="4" id="KW-1185">Reference proteome</keyword>
<dbReference type="Proteomes" id="UP001283361">
    <property type="component" value="Unassembled WGS sequence"/>
</dbReference>
<evidence type="ECO:0000313" key="4">
    <source>
        <dbReference type="Proteomes" id="UP001283361"/>
    </source>
</evidence>
<feature type="region of interest" description="Disordered" evidence="1">
    <location>
        <begin position="41"/>
        <end position="71"/>
    </location>
</feature>
<feature type="region of interest" description="Disordered" evidence="1">
    <location>
        <begin position="136"/>
        <end position="161"/>
    </location>
</feature>
<evidence type="ECO:0000313" key="3">
    <source>
        <dbReference type="EMBL" id="KAK3755658.1"/>
    </source>
</evidence>
<evidence type="ECO:0008006" key="5">
    <source>
        <dbReference type="Google" id="ProtNLM"/>
    </source>
</evidence>
<dbReference type="AlphaFoldDB" id="A0AAE0YSB0"/>
<dbReference type="EMBL" id="JAWDGP010005592">
    <property type="protein sequence ID" value="KAK3755658.1"/>
    <property type="molecule type" value="Genomic_DNA"/>
</dbReference>
<evidence type="ECO:0000256" key="2">
    <source>
        <dbReference type="SAM" id="SignalP"/>
    </source>
</evidence>
<proteinExistence type="predicted"/>
<keyword evidence="2" id="KW-0732">Signal</keyword>
<sequence>MLWLYVLDVAVQLFGLSSPHHTGPVLNLVFNPWRVYHSHEHQTGPVRAGDRQQTTDSRKQTADSRQTGVAKSARTKEPLVLVISVAFNTSSRTSSNKGNLQAEIILAPMSASLCSIYSTSDCLPLVDVLTQSAEISSPVEPSGGRSSSHQAQVGHVAASRV</sequence>
<feature type="chain" id="PRO_5041957842" description="Secreted protein" evidence="2">
    <location>
        <begin position="20"/>
        <end position="161"/>
    </location>
</feature>
<comment type="caution">
    <text evidence="3">The sequence shown here is derived from an EMBL/GenBank/DDBJ whole genome shotgun (WGS) entry which is preliminary data.</text>
</comment>
<gene>
    <name evidence="3" type="ORF">RRG08_014624</name>
</gene>
<accession>A0AAE0YSB0</accession>